<dbReference type="EMBL" id="AP022829">
    <property type="protein sequence ID" value="BCA87980.1"/>
    <property type="molecule type" value="Genomic_DNA"/>
</dbReference>
<evidence type="ECO:0000256" key="1">
    <source>
        <dbReference type="SAM" id="Coils"/>
    </source>
</evidence>
<dbReference type="KEGG" id="ahat:ADCFC_05990"/>
<accession>A0A6F8SK58</accession>
<dbReference type="AlphaFoldDB" id="A0A6F8SK58"/>
<protein>
    <recommendedName>
        <fullName evidence="4">DUF4263 domain-containing protein</fullName>
    </recommendedName>
</protein>
<keyword evidence="3" id="KW-1185">Reference proteome</keyword>
<name>A0A6F8SK58_9ACTN</name>
<evidence type="ECO:0000313" key="3">
    <source>
        <dbReference type="Proteomes" id="UP000501727"/>
    </source>
</evidence>
<keyword evidence="1" id="KW-0175">Coiled coil</keyword>
<reference evidence="3" key="2">
    <citation type="submission" date="2020-03" db="EMBL/GenBank/DDBJ databases">
        <title>Complete Genome Sequence of Adlercreutzia sp. strain 8CFCBH1 Producing Equol, Isolated from Healthy Japanese Feces.</title>
        <authorList>
            <person name="Ogata Y."/>
            <person name="Sakamoto M."/>
            <person name="Ohkuma M."/>
            <person name="Hattori M."/>
            <person name="Suda W."/>
        </authorList>
    </citation>
    <scope>NUCLEOTIDE SEQUENCE [LARGE SCALE GENOMIC DNA]</scope>
    <source>
        <strain evidence="3">8CFCBH1</strain>
    </source>
</reference>
<feature type="coiled-coil region" evidence="1">
    <location>
        <begin position="151"/>
        <end position="178"/>
    </location>
</feature>
<sequence length="420" mass="48239">MPIDDIGKVKLDKTNRVMFCANNRCVDELKLDSSFNGLGSLLKQKHSLYFIGILTSEYLDMKVNANRLSFSFVEENSLFESIEPSRKEIDSKVEECVKDILKDYFDEAVNEREEAVRKYITEEAPQYKPLMKHLPQAIEGIKFGSSVSNIEDSLHDAKRQLEKDIAKENDELLVKINNNSLSSEDYEHEFAECTRKLVDINKASLAEYIAHRKAVLQLFEASLKKRPDEKYELEKFLHELIFPVRATSEDVSYEAHNLWLIDERLTYSQYLASDISLGASAGKKRPDLLLLDHPVLVSDEDGPGHTFESISIFELKRPMRDNYDGKDNPIDQLQEYAEKIKEGNAIDATGRPIRVNENTRIYLYAVCDVPASLEKIMRRRNFKQTPDGLGWHVYVDDLNASIEVLPYDKILADSKMRSRG</sequence>
<evidence type="ECO:0000313" key="2">
    <source>
        <dbReference type="EMBL" id="BCA87980.1"/>
    </source>
</evidence>
<evidence type="ECO:0008006" key="4">
    <source>
        <dbReference type="Google" id="ProtNLM"/>
    </source>
</evidence>
<dbReference type="RefSeq" id="WP_173111969.1">
    <property type="nucleotide sequence ID" value="NZ_AP022829.1"/>
</dbReference>
<proteinExistence type="predicted"/>
<dbReference type="Proteomes" id="UP000501727">
    <property type="component" value="Chromosome"/>
</dbReference>
<reference evidence="3" key="1">
    <citation type="journal article" date="2020" name="Microbiol. Resour. Announc.">
        <title>Complete Genome Sequence of Adlercreutzia sp. Strain 8CFCBH1, a Potent Producer of Equol, Isolated from Healthy Japanese Feces.</title>
        <authorList>
            <person name="Ogata Y."/>
            <person name="Sakamoto M."/>
            <person name="Ohkuma M."/>
            <person name="Hattori M."/>
            <person name="Suda W."/>
        </authorList>
    </citation>
    <scope>NUCLEOTIDE SEQUENCE [LARGE SCALE GENOMIC DNA]</scope>
    <source>
        <strain evidence="3">8CFCBH1</strain>
    </source>
</reference>
<organism evidence="2 3">
    <name type="scientific">Adlercreutzia hattorii</name>
    <dbReference type="NCBI Taxonomy" id="2707299"/>
    <lineage>
        <taxon>Bacteria</taxon>
        <taxon>Bacillati</taxon>
        <taxon>Actinomycetota</taxon>
        <taxon>Coriobacteriia</taxon>
        <taxon>Eggerthellales</taxon>
        <taxon>Eggerthellaceae</taxon>
        <taxon>Adlercreutzia</taxon>
    </lineage>
</organism>
<gene>
    <name evidence="2" type="ORF">ADCFC_04790</name>
</gene>